<protein>
    <submittedName>
        <fullName evidence="1">Uncharacterized protein</fullName>
    </submittedName>
</protein>
<evidence type="ECO:0000313" key="2">
    <source>
        <dbReference type="Proteomes" id="UP000008312"/>
    </source>
</evidence>
<name>D8LXH8_BLAHO</name>
<dbReference type="RefSeq" id="XP_012895021.1">
    <property type="nucleotide sequence ID" value="XM_013039567.1"/>
</dbReference>
<dbReference type="Proteomes" id="UP000008312">
    <property type="component" value="Unassembled WGS sequence"/>
</dbReference>
<sequence length="646" mass="70624">MGVIAICIVSLRGEIGCIVKSSLVSYHRISSLLRSFSDTMEDIRISCRSANRSVLGGKQIEDVFPIAQPIPMVVGAYRLLYQLINDFYIVVVDLDHHSPFLAMDVLSKVREVIYQVMKGNPEYKLVEMNKIVFYYAFRRCINGMEGLSVLDTPLRQIRLANDPLFSEYTTDNTLYDINDINHEREISHELQDYRLDAWDAVLQMDCRLPAEIKRIAKQDQKKEPYDEFFDVTTELPNHLVPATAVTPMAELIVDESFEAGPAMQRLTAVESALGATLTPQDFAAFRAEPLLPASAAVCRPLGLDAEGREKEAEAEDAAGAAEEKEEEDVELAVGAAEPIAVGVPAPNAGGRAVNVDTGSEVKTADANVAAVPAAPTAPAGKEAVGEEAEAEELNVVQVSGTVEETVKALQTPEGIAKVLLEGTIAVRPFGIAGDLTAIPLIIRNAAYTFTPINGVCELVKDDGPVKTFRVKLPLNTTEPREVLRYEGPMAAESAPLTARPLSLREGNVTTVNMAVNASARLQAEITAMNLMIAPPLLNEKGDGTKPHGINPKGAFLKQSQRIRWKDQIVDIGAEVVYAGQLIETVEPERKDKRDWEYCQASADGQFLGILSGISPAIGEDVDEHLHCTYQKHEFLASSHFKYQFKP</sequence>
<dbReference type="GeneID" id="24918479"/>
<dbReference type="InParanoid" id="D8LXH8"/>
<gene>
    <name evidence="1" type="ORF">GSBLH_T00001206001</name>
</gene>
<keyword evidence="2" id="KW-1185">Reference proteome</keyword>
<reference evidence="1" key="1">
    <citation type="submission" date="2010-02" db="EMBL/GenBank/DDBJ databases">
        <title>Sequencing and annotation of the Blastocystis hominis genome.</title>
        <authorList>
            <person name="Wincker P."/>
        </authorList>
    </citation>
    <scope>NUCLEOTIDE SEQUENCE</scope>
    <source>
        <strain evidence="1">Singapore isolate B</strain>
    </source>
</reference>
<dbReference type="AlphaFoldDB" id="D8LXH8"/>
<dbReference type="OrthoDB" id="10479580at2759"/>
<dbReference type="EMBL" id="FN668639">
    <property type="protein sequence ID" value="CBK20973.2"/>
    <property type="molecule type" value="Genomic_DNA"/>
</dbReference>
<organism evidence="1">
    <name type="scientific">Blastocystis hominis</name>
    <dbReference type="NCBI Taxonomy" id="12968"/>
    <lineage>
        <taxon>Eukaryota</taxon>
        <taxon>Sar</taxon>
        <taxon>Stramenopiles</taxon>
        <taxon>Bigyra</taxon>
        <taxon>Opalozoa</taxon>
        <taxon>Opalinata</taxon>
        <taxon>Blastocystidae</taxon>
        <taxon>Blastocystis</taxon>
    </lineage>
</organism>
<accession>D8LXH8</accession>
<proteinExistence type="predicted"/>
<evidence type="ECO:0000313" key="1">
    <source>
        <dbReference type="EMBL" id="CBK20973.2"/>
    </source>
</evidence>